<evidence type="ECO:0000313" key="4">
    <source>
        <dbReference type="EMBL" id="KAK5048530.1"/>
    </source>
</evidence>
<feature type="compositionally biased region" description="Acidic residues" evidence="1">
    <location>
        <begin position="268"/>
        <end position="282"/>
    </location>
</feature>
<comment type="caution">
    <text evidence="4">The sequence shown here is derived from an EMBL/GenBank/DDBJ whole genome shotgun (WGS) entry which is preliminary data.</text>
</comment>
<feature type="domain" description="Tail specific protease" evidence="2">
    <location>
        <begin position="366"/>
        <end position="560"/>
    </location>
</feature>
<evidence type="ECO:0008006" key="6">
    <source>
        <dbReference type="Google" id="ProtNLM"/>
    </source>
</evidence>
<feature type="domain" description="CPAF-like PDZ" evidence="3">
    <location>
        <begin position="125"/>
        <end position="248"/>
    </location>
</feature>
<sequence length="798" mass="88235">MHHELLQTPVAGPLKRRFNTTQIDPEVAYLCLTSVPTYTEPALALIRSLLGWIELQSHLDILRSVPQGYLYETVDLRKELNNIYNRVKNGQYYSEYDLQIDIEALFLRAREGHFKFKGELRGIFTFTRPLGLVSVSQDGRAIPEIYVREDIYETSKSGIQTLNNRISAVKKINNMEVNFFLSAESYTTPAQDPDECWNSLFDNLFLMSLGGGGRFRQPVFYPGRQTTIEFVNGSIFSYPNKADVNVDLTDIATGDDMYQKFCLHPEEPPEESDESDEPDNSEEPTSTIATVIEPTETGTSTEQSETTVPNPILNLRYYPSPMVADSFGVVLGYFLDSPYEDTAVLSILGFLPTFPELEPDDFFPSFQSAIERFLALADQESRTNLIIDLQHNGGGSVDLCIDAYAQLFPDDPPNAKHNMRASAGMEIIMQVAAAWVIGASALDNSSLDDVEISFDARTKPLAWQNVITPNVDKFKNFEDYYGPNKISGAEYTGFFQDDYTNAEASEAGMGTVVITGTNDRLGFQQYFQSKSLVMLHDGSCGSSCTIFSEYMKNQGRVKSIALGGRPQTGPMQGIGATKGSQVFGGNYLNIITELFNDAGNMNITNHAQIAKGTAFESWDPAVAVTRSNKGLSINGRNHYRIDDTTQTPLQFVYEASDCRIWYTAEMIADITLLWERIADIAFRSGTDGVFDSEYCIAGSTGHPTSLSGGLKKGEIGDQKPPANAKPSVKGWLINGTTISEQGPARYANPGNGQNVIAGAPLDKAALSSFVDECDADEGDAWFFKLMCEAVKNGEKWLR</sequence>
<feature type="region of interest" description="Disordered" evidence="1">
    <location>
        <begin position="263"/>
        <end position="288"/>
    </location>
</feature>
<dbReference type="Proteomes" id="UP001358417">
    <property type="component" value="Unassembled WGS sequence"/>
</dbReference>
<dbReference type="EMBL" id="JAVRRD010000021">
    <property type="protein sequence ID" value="KAK5048530.1"/>
    <property type="molecule type" value="Genomic_DNA"/>
</dbReference>
<protein>
    <recommendedName>
        <fullName evidence="6">Tail specific protease domain-containing protein</fullName>
    </recommendedName>
</protein>
<name>A0AAV9N6X8_9EURO</name>
<dbReference type="Gene3D" id="3.90.226.10">
    <property type="entry name" value="2-enoyl-CoA Hydratase, Chain A, domain 1"/>
    <property type="match status" value="1"/>
</dbReference>
<dbReference type="GO" id="GO:0008236">
    <property type="term" value="F:serine-type peptidase activity"/>
    <property type="evidence" value="ECO:0007669"/>
    <property type="project" value="InterPro"/>
</dbReference>
<evidence type="ECO:0000259" key="3">
    <source>
        <dbReference type="Pfam" id="PF23658"/>
    </source>
</evidence>
<dbReference type="GeneID" id="89973795"/>
<dbReference type="Pfam" id="PF23658">
    <property type="entry name" value="PDZ_CPAF_rel"/>
    <property type="match status" value="1"/>
</dbReference>
<organism evidence="4 5">
    <name type="scientific">Exophiala bonariae</name>
    <dbReference type="NCBI Taxonomy" id="1690606"/>
    <lineage>
        <taxon>Eukaryota</taxon>
        <taxon>Fungi</taxon>
        <taxon>Dikarya</taxon>
        <taxon>Ascomycota</taxon>
        <taxon>Pezizomycotina</taxon>
        <taxon>Eurotiomycetes</taxon>
        <taxon>Chaetothyriomycetidae</taxon>
        <taxon>Chaetothyriales</taxon>
        <taxon>Herpotrichiellaceae</taxon>
        <taxon>Exophiala</taxon>
    </lineage>
</organism>
<dbReference type="PANTHER" id="PTHR37049">
    <property type="entry name" value="PEPTIDASE S41 FAMILY PROTEIN"/>
    <property type="match status" value="1"/>
</dbReference>
<dbReference type="InterPro" id="IPR056186">
    <property type="entry name" value="PDZ_CPAF-rel"/>
</dbReference>
<dbReference type="Pfam" id="PF03572">
    <property type="entry name" value="Peptidase_S41"/>
    <property type="match status" value="1"/>
</dbReference>
<dbReference type="InterPro" id="IPR029045">
    <property type="entry name" value="ClpP/crotonase-like_dom_sf"/>
</dbReference>
<evidence type="ECO:0000259" key="2">
    <source>
        <dbReference type="Pfam" id="PF03572"/>
    </source>
</evidence>
<dbReference type="InterPro" id="IPR052766">
    <property type="entry name" value="S41A_metabolite_peptidase"/>
</dbReference>
<keyword evidence="5" id="KW-1185">Reference proteome</keyword>
<reference evidence="4 5" key="1">
    <citation type="submission" date="2023-08" db="EMBL/GenBank/DDBJ databases">
        <title>Black Yeasts Isolated from many extreme environments.</title>
        <authorList>
            <person name="Coleine C."/>
            <person name="Stajich J.E."/>
            <person name="Selbmann L."/>
        </authorList>
    </citation>
    <scope>NUCLEOTIDE SEQUENCE [LARGE SCALE GENOMIC DNA]</scope>
    <source>
        <strain evidence="4 5">CCFEE 5792</strain>
    </source>
</reference>
<gene>
    <name evidence="4" type="ORF">LTR84_005620</name>
</gene>
<dbReference type="GO" id="GO:0006508">
    <property type="term" value="P:proteolysis"/>
    <property type="evidence" value="ECO:0007669"/>
    <property type="project" value="InterPro"/>
</dbReference>
<dbReference type="PANTHER" id="PTHR37049:SF4">
    <property type="entry name" value="RHODANESE DOMAIN-CONTAINING PROTEIN"/>
    <property type="match status" value="1"/>
</dbReference>
<dbReference type="SUPFAM" id="SSF52096">
    <property type="entry name" value="ClpP/crotonase"/>
    <property type="match status" value="1"/>
</dbReference>
<accession>A0AAV9N6X8</accession>
<proteinExistence type="predicted"/>
<evidence type="ECO:0000256" key="1">
    <source>
        <dbReference type="SAM" id="MobiDB-lite"/>
    </source>
</evidence>
<evidence type="ECO:0000313" key="5">
    <source>
        <dbReference type="Proteomes" id="UP001358417"/>
    </source>
</evidence>
<dbReference type="AlphaFoldDB" id="A0AAV9N6X8"/>
<dbReference type="InterPro" id="IPR005151">
    <property type="entry name" value="Tail-specific_protease"/>
</dbReference>
<dbReference type="RefSeq" id="XP_064703889.1">
    <property type="nucleotide sequence ID" value="XM_064849186.1"/>
</dbReference>